<dbReference type="InterPro" id="IPR006566">
    <property type="entry name" value="FBD"/>
</dbReference>
<feature type="domain" description="FBD" evidence="1">
    <location>
        <begin position="280"/>
        <end position="350"/>
    </location>
</feature>
<gene>
    <name evidence="2" type="ORF">HID58_057446</name>
</gene>
<evidence type="ECO:0000313" key="2">
    <source>
        <dbReference type="EMBL" id="KAH0895017.1"/>
    </source>
</evidence>
<name>A0ABQ8AR62_BRANA</name>
<dbReference type="InterPro" id="IPR032675">
    <property type="entry name" value="LRR_dom_sf"/>
</dbReference>
<dbReference type="InterPro" id="IPR050232">
    <property type="entry name" value="FBL13/AtMIF1-like"/>
</dbReference>
<protein>
    <recommendedName>
        <fullName evidence="1">FBD domain-containing protein</fullName>
    </recommendedName>
</protein>
<dbReference type="PANTHER" id="PTHR31900:SF28">
    <property type="entry name" value="FBD DOMAIN-CONTAINING PROTEIN"/>
    <property type="match status" value="1"/>
</dbReference>
<comment type="caution">
    <text evidence="2">The sequence shown here is derived from an EMBL/GenBank/DDBJ whole genome shotgun (WGS) entry which is preliminary data.</text>
</comment>
<organism evidence="2 3">
    <name type="scientific">Brassica napus</name>
    <name type="common">Rape</name>
    <dbReference type="NCBI Taxonomy" id="3708"/>
    <lineage>
        <taxon>Eukaryota</taxon>
        <taxon>Viridiplantae</taxon>
        <taxon>Streptophyta</taxon>
        <taxon>Embryophyta</taxon>
        <taxon>Tracheophyta</taxon>
        <taxon>Spermatophyta</taxon>
        <taxon>Magnoliopsida</taxon>
        <taxon>eudicotyledons</taxon>
        <taxon>Gunneridae</taxon>
        <taxon>Pentapetalae</taxon>
        <taxon>rosids</taxon>
        <taxon>malvids</taxon>
        <taxon>Brassicales</taxon>
        <taxon>Brassicaceae</taxon>
        <taxon>Brassiceae</taxon>
        <taxon>Brassica</taxon>
    </lineage>
</organism>
<dbReference type="SUPFAM" id="SSF52047">
    <property type="entry name" value="RNI-like"/>
    <property type="match status" value="1"/>
</dbReference>
<dbReference type="Gene3D" id="3.80.10.10">
    <property type="entry name" value="Ribonuclease Inhibitor"/>
    <property type="match status" value="1"/>
</dbReference>
<feature type="non-terminal residue" evidence="2">
    <location>
        <position position="1"/>
    </location>
</feature>
<dbReference type="PANTHER" id="PTHR31900">
    <property type="entry name" value="F-BOX/RNI SUPERFAMILY PROTEIN-RELATED"/>
    <property type="match status" value="1"/>
</dbReference>
<dbReference type="EMBL" id="JAGKQM010000013">
    <property type="protein sequence ID" value="KAH0895017.1"/>
    <property type="molecule type" value="Genomic_DNA"/>
</dbReference>
<evidence type="ECO:0000313" key="3">
    <source>
        <dbReference type="Proteomes" id="UP000824890"/>
    </source>
</evidence>
<keyword evidence="3" id="KW-1185">Reference proteome</keyword>
<dbReference type="Proteomes" id="UP000824890">
    <property type="component" value="Unassembled WGS sequence"/>
</dbReference>
<accession>A0ABQ8AR62</accession>
<dbReference type="Pfam" id="PF08387">
    <property type="entry name" value="FBD"/>
    <property type="match status" value="1"/>
</dbReference>
<evidence type="ECO:0000259" key="1">
    <source>
        <dbReference type="SMART" id="SM00579"/>
    </source>
</evidence>
<sequence>LLSCFLVKGRQKIQVIVSLMDKISELPDELLLKILSIVPTKYSDDQGKSLLALRDFINKSLPLHRSPVIERLCIELWESNDSKVNPEDIKLWVETALESLTYVGVDSLQNLLSLCPFLEDLEVRFIQDDYPQMFAVIFPLLLKLTLSLPDCEWDFDEYEIDTPFLEYLKLEDWNESHWLFKKNMPTLREAYVRVESYAFKSVVRSITSVKRLTICSEVEEDQDVYGFVFDQLEHLELCVCKDDSLNLLPQFLNDSPNLRCHGDIKTDDKFACYKLSCVPECVLPSLQVFNWSRYIGRPRDRDISFYVLRNAPNLRTATFTFEQGVPNPKILKMELTLFPPASSTCELVFVE</sequence>
<reference evidence="2 3" key="1">
    <citation type="submission" date="2021-05" db="EMBL/GenBank/DDBJ databases">
        <title>Genome Assembly of Synthetic Allotetraploid Brassica napus Reveals Homoeologous Exchanges between Subgenomes.</title>
        <authorList>
            <person name="Davis J.T."/>
        </authorList>
    </citation>
    <scope>NUCLEOTIDE SEQUENCE [LARGE SCALE GENOMIC DNA]</scope>
    <source>
        <strain evidence="3">cv. Da-Ae</strain>
        <tissue evidence="2">Seedling</tissue>
    </source>
</reference>
<proteinExistence type="predicted"/>
<dbReference type="SMART" id="SM00579">
    <property type="entry name" value="FBD"/>
    <property type="match status" value="1"/>
</dbReference>